<accession>A0AA86R651</accession>
<evidence type="ECO:0000313" key="3">
    <source>
        <dbReference type="EMBL" id="CAI9967911.1"/>
    </source>
</evidence>
<organism evidence="3">
    <name type="scientific">Hexamita inflata</name>
    <dbReference type="NCBI Taxonomy" id="28002"/>
    <lineage>
        <taxon>Eukaryota</taxon>
        <taxon>Metamonada</taxon>
        <taxon>Diplomonadida</taxon>
        <taxon>Hexamitidae</taxon>
        <taxon>Hexamitinae</taxon>
        <taxon>Hexamita</taxon>
    </lineage>
</organism>
<dbReference type="SUPFAM" id="SSF52058">
    <property type="entry name" value="L domain-like"/>
    <property type="match status" value="1"/>
</dbReference>
<gene>
    <name evidence="4" type="ORF">HINF_LOCUS17473</name>
    <name evidence="3" type="ORF">HINF_LOCUS55556</name>
</gene>
<dbReference type="SMART" id="SM00365">
    <property type="entry name" value="LRR_SD22"/>
    <property type="match status" value="3"/>
</dbReference>
<dbReference type="Gene3D" id="3.80.10.10">
    <property type="entry name" value="Ribonuclease Inhibitor"/>
    <property type="match status" value="1"/>
</dbReference>
<name>A0AA86R651_9EUKA</name>
<dbReference type="InterPro" id="IPR032675">
    <property type="entry name" value="LRR_dom_sf"/>
</dbReference>
<reference evidence="4 5" key="2">
    <citation type="submission" date="2024-07" db="EMBL/GenBank/DDBJ databases">
        <authorList>
            <person name="Akdeniz Z."/>
        </authorList>
    </citation>
    <scope>NUCLEOTIDE SEQUENCE [LARGE SCALE GENOMIC DNA]</scope>
</reference>
<dbReference type="Pfam" id="PF12799">
    <property type="entry name" value="LRR_4"/>
    <property type="match status" value="2"/>
</dbReference>
<dbReference type="EMBL" id="CATOUU010001031">
    <property type="protein sequence ID" value="CAI9967911.1"/>
    <property type="molecule type" value="Genomic_DNA"/>
</dbReference>
<protein>
    <submittedName>
        <fullName evidence="3">Leucine-rich repeat domain-containing protein</fullName>
    </submittedName>
    <submittedName>
        <fullName evidence="4">Leucine-rich_repeat domain-containing protein</fullName>
    </submittedName>
</protein>
<comment type="caution">
    <text evidence="3">The sequence shown here is derived from an EMBL/GenBank/DDBJ whole genome shotgun (WGS) entry which is preliminary data.</text>
</comment>
<keyword evidence="1" id="KW-0433">Leucine-rich repeat</keyword>
<evidence type="ECO:0000256" key="2">
    <source>
        <dbReference type="ARBA" id="ARBA00022737"/>
    </source>
</evidence>
<keyword evidence="5" id="KW-1185">Reference proteome</keyword>
<dbReference type="PRINTS" id="PR00019">
    <property type="entry name" value="LEURICHRPT"/>
</dbReference>
<evidence type="ECO:0000313" key="4">
    <source>
        <dbReference type="EMBL" id="CAL6001519.1"/>
    </source>
</evidence>
<evidence type="ECO:0000313" key="5">
    <source>
        <dbReference type="Proteomes" id="UP001642409"/>
    </source>
</evidence>
<dbReference type="PANTHER" id="PTHR46652">
    <property type="entry name" value="LEUCINE-RICH REPEAT AND IQ DOMAIN-CONTAINING PROTEIN 1-RELATED"/>
    <property type="match status" value="1"/>
</dbReference>
<dbReference type="Proteomes" id="UP001642409">
    <property type="component" value="Unassembled WGS sequence"/>
</dbReference>
<proteinExistence type="predicted"/>
<sequence length="404" mass="47558">MNPNQVIRSKEELLKHFVSTQKLQIRDLEQMEDLLEMNIPPDVWEDAQNRNLLSLSQEFVQQTKEFTLNGREIEYISLTQPNQTSQKIKYLTFPQFTSSKNQRNCNQVLIVSKISQHFNIFQIQLTQIYKSIRYTLTQQNLVELKLGYNKLQDISGLQHSPKLEKLYLFKTETTDLRIIPHQLFGLKELDLSQNNLTEISFLSNFVDLQILSLDYNKQLQNIGPLKFCIKLTQLDIADSNVSDIWPLQFMKNLKTLEMANTKVIDLHPLQHLYKLEKIYAYETCIIDISPLSKLTQLNYLSLTHNKITNVDKLRYHKNFSKYSLSDQKVPTTDELKFYNRILSVHSSYKKIQKIQTENRASKFTESMTCQKECIIQKINEQIQVMNLNIKIWAQFTQNSNADYQ</sequence>
<dbReference type="InterPro" id="IPR001611">
    <property type="entry name" value="Leu-rich_rpt"/>
</dbReference>
<evidence type="ECO:0000256" key="1">
    <source>
        <dbReference type="ARBA" id="ARBA00022614"/>
    </source>
</evidence>
<dbReference type="InterPro" id="IPR025875">
    <property type="entry name" value="Leu-rich_rpt_4"/>
</dbReference>
<dbReference type="EMBL" id="CAXDID020000044">
    <property type="protein sequence ID" value="CAL6001519.1"/>
    <property type="molecule type" value="Genomic_DNA"/>
</dbReference>
<keyword evidence="2" id="KW-0677">Repeat</keyword>
<dbReference type="PANTHER" id="PTHR46652:SF3">
    <property type="entry name" value="LEUCINE-RICH REPEAT-CONTAINING PROTEIN 9"/>
    <property type="match status" value="1"/>
</dbReference>
<reference evidence="3" key="1">
    <citation type="submission" date="2023-06" db="EMBL/GenBank/DDBJ databases">
        <authorList>
            <person name="Kurt Z."/>
        </authorList>
    </citation>
    <scope>NUCLEOTIDE SEQUENCE</scope>
</reference>
<dbReference type="AlphaFoldDB" id="A0AA86R651"/>
<dbReference type="PROSITE" id="PS51450">
    <property type="entry name" value="LRR"/>
    <property type="match status" value="3"/>
</dbReference>
<dbReference type="InterPro" id="IPR050836">
    <property type="entry name" value="SDS22/Internalin_LRR"/>
</dbReference>